<dbReference type="Gene3D" id="3.30.70.600">
    <property type="entry name" value="Ribosomal protein S10 domain"/>
    <property type="match status" value="1"/>
</dbReference>
<reference evidence="4 5" key="1">
    <citation type="submission" date="2015-07" db="EMBL/GenBank/DDBJ databases">
        <title>The genome of Eufriesea mexicana.</title>
        <authorList>
            <person name="Pan H."/>
            <person name="Kapheim K."/>
        </authorList>
    </citation>
    <scope>NUCLEOTIDE SEQUENCE [LARGE SCALE GENOMIC DNA]</scope>
    <source>
        <strain evidence="4">0111107269</strain>
        <tissue evidence="4">Whole body</tissue>
    </source>
</reference>
<dbReference type="PANTHER" id="PTHR13473:SF0">
    <property type="entry name" value="LARGE RIBOSOMAL SUBUNIT PROTEIN ML48"/>
    <property type="match status" value="1"/>
</dbReference>
<name>A0A310SIW9_9HYME</name>
<proteinExistence type="predicted"/>
<dbReference type="Pfam" id="PF00338">
    <property type="entry name" value="Ribosomal_S10"/>
    <property type="match status" value="1"/>
</dbReference>
<protein>
    <submittedName>
        <fullName evidence="4">39S ribosomal protein L48, mitochondrial</fullName>
    </submittedName>
</protein>
<dbReference type="AlphaFoldDB" id="A0A310SIW9"/>
<dbReference type="InterPro" id="IPR027486">
    <property type="entry name" value="Ribosomal_uS10_dom"/>
</dbReference>
<gene>
    <name evidence="4" type="ORF">WN48_08995</name>
</gene>
<accession>A0A310SIW9</accession>
<evidence type="ECO:0000256" key="1">
    <source>
        <dbReference type="ARBA" id="ARBA00022980"/>
    </source>
</evidence>
<sequence length="161" mass="18916">YCSSSLFNKAVRFYSIYEPPYLKQKEPEIPIYPVLNIQLKGYKYPLLESYQSFIHKLAKVLQFTVDDSAPFPHREYKIKRFKQGSTVVDAEYNLKIYERNMQISNVTSVRCPIIIRILEATLPEGVSLSIDQYDPVMQKKRIIPNKMLLDLKESLNEFTKK</sequence>
<evidence type="ECO:0000313" key="5">
    <source>
        <dbReference type="Proteomes" id="UP000250275"/>
    </source>
</evidence>
<dbReference type="SUPFAM" id="SSF54999">
    <property type="entry name" value="Ribosomal protein S10"/>
    <property type="match status" value="1"/>
</dbReference>
<dbReference type="EMBL" id="KQ760645">
    <property type="protein sequence ID" value="OAD59681.1"/>
    <property type="molecule type" value="Genomic_DNA"/>
</dbReference>
<dbReference type="InterPro" id="IPR036838">
    <property type="entry name" value="Ribosomal_uS10_dom_sf"/>
</dbReference>
<keyword evidence="1 4" id="KW-0689">Ribosomal protein</keyword>
<keyword evidence="5" id="KW-1185">Reference proteome</keyword>
<dbReference type="Proteomes" id="UP000250275">
    <property type="component" value="Unassembled WGS sequence"/>
</dbReference>
<dbReference type="GO" id="GO:1990904">
    <property type="term" value="C:ribonucleoprotein complex"/>
    <property type="evidence" value="ECO:0007669"/>
    <property type="project" value="UniProtKB-KW"/>
</dbReference>
<evidence type="ECO:0000259" key="3">
    <source>
        <dbReference type="SMART" id="SM01403"/>
    </source>
</evidence>
<organism evidence="4 5">
    <name type="scientific">Eufriesea mexicana</name>
    <dbReference type="NCBI Taxonomy" id="516756"/>
    <lineage>
        <taxon>Eukaryota</taxon>
        <taxon>Metazoa</taxon>
        <taxon>Ecdysozoa</taxon>
        <taxon>Arthropoda</taxon>
        <taxon>Hexapoda</taxon>
        <taxon>Insecta</taxon>
        <taxon>Pterygota</taxon>
        <taxon>Neoptera</taxon>
        <taxon>Endopterygota</taxon>
        <taxon>Hymenoptera</taxon>
        <taxon>Apocrita</taxon>
        <taxon>Aculeata</taxon>
        <taxon>Apoidea</taxon>
        <taxon>Anthophila</taxon>
        <taxon>Apidae</taxon>
        <taxon>Eufriesea</taxon>
    </lineage>
</organism>
<dbReference type="InterPro" id="IPR027487">
    <property type="entry name" value="Ribosomal_mL48"/>
</dbReference>
<feature type="non-terminal residue" evidence="4">
    <location>
        <position position="1"/>
    </location>
</feature>
<dbReference type="GO" id="GO:0005761">
    <property type="term" value="C:mitochondrial ribosome"/>
    <property type="evidence" value="ECO:0007669"/>
    <property type="project" value="InterPro"/>
</dbReference>
<evidence type="ECO:0000256" key="2">
    <source>
        <dbReference type="ARBA" id="ARBA00023274"/>
    </source>
</evidence>
<dbReference type="OrthoDB" id="5984298at2759"/>
<dbReference type="PANTHER" id="PTHR13473">
    <property type="entry name" value="MITOCHONDRIAL RIBOSOMAL PROTEIN L48"/>
    <property type="match status" value="1"/>
</dbReference>
<evidence type="ECO:0000313" key="4">
    <source>
        <dbReference type="EMBL" id="OAD59681.1"/>
    </source>
</evidence>
<dbReference type="SMART" id="SM01403">
    <property type="entry name" value="Ribosomal_S10"/>
    <property type="match status" value="1"/>
</dbReference>
<feature type="domain" description="Small ribosomal subunit protein uS10" evidence="3">
    <location>
        <begin position="36"/>
        <end position="131"/>
    </location>
</feature>
<keyword evidence="2" id="KW-0687">Ribonucleoprotein</keyword>